<proteinExistence type="predicted"/>
<organism evidence="1 2">
    <name type="scientific">candidate division KSB3 bacterium</name>
    <dbReference type="NCBI Taxonomy" id="2044937"/>
    <lineage>
        <taxon>Bacteria</taxon>
        <taxon>candidate division KSB3</taxon>
    </lineage>
</organism>
<evidence type="ECO:0000313" key="2">
    <source>
        <dbReference type="Proteomes" id="UP000229740"/>
    </source>
</evidence>
<dbReference type="EMBL" id="PDPS01000071">
    <property type="protein sequence ID" value="PID55548.1"/>
    <property type="molecule type" value="Genomic_DNA"/>
</dbReference>
<name>A0A2G6E1C8_9BACT</name>
<protein>
    <submittedName>
        <fullName evidence="1">Uncharacterized protein</fullName>
    </submittedName>
</protein>
<dbReference type="Proteomes" id="UP000229740">
    <property type="component" value="Unassembled WGS sequence"/>
</dbReference>
<gene>
    <name evidence="1" type="ORF">CSB45_15445</name>
</gene>
<dbReference type="InterPro" id="IPR027417">
    <property type="entry name" value="P-loop_NTPase"/>
</dbReference>
<dbReference type="AlphaFoldDB" id="A0A2G6E1C8"/>
<comment type="caution">
    <text evidence="1">The sequence shown here is derived from an EMBL/GenBank/DDBJ whole genome shotgun (WGS) entry which is preliminary data.</text>
</comment>
<evidence type="ECO:0000313" key="1">
    <source>
        <dbReference type="EMBL" id="PID55548.1"/>
    </source>
</evidence>
<accession>A0A2G6E1C8</accession>
<dbReference type="SUPFAM" id="SSF52540">
    <property type="entry name" value="P-loop containing nucleoside triphosphate hydrolases"/>
    <property type="match status" value="1"/>
</dbReference>
<sequence>MSFLELEENSKKEAECYSLPLFFYDVKKITAEDGSVASGRPCFSYVARRFWVMIRCCRACRHAAECTKIFCKSEEHGREGRGLKSCCQRLSLLLLCVKIKNIGVGMGHSSKKKANEKQSESTKKMAEEEVAAALPVVKQSEKAKESADKTSKKNDNQWVYLTGQEIYNFFSKVKNRFSGITVYALVGKSGTGKSFRARLLAEKIGVNYIIDDGLLIYGDVIVAGRSAKQAKGYLHAIRTALFTEDPHRDMVREAIREHKVKRLLLLGTSIKMVKRVAARLDLPEISEIIHIEEIASKADIEAAIKSRNEEGSHVIPVPAIEIKRDYAKILQDTIRIFFSGDKRAEEKSSRLFEKSIVQPEFAEDRRAGKVTISEAALSQMIFHCIDEFDSDIEVKKLKLKV</sequence>
<reference evidence="1 2" key="1">
    <citation type="submission" date="2017-10" db="EMBL/GenBank/DDBJ databases">
        <title>Novel microbial diversity and functional potential in the marine mammal oral microbiome.</title>
        <authorList>
            <person name="Dudek N.K."/>
            <person name="Sun C.L."/>
            <person name="Burstein D."/>
            <person name="Kantor R.S."/>
            <person name="Aliaga Goltsman D.S."/>
            <person name="Bik E.M."/>
            <person name="Thomas B.C."/>
            <person name="Banfield J.F."/>
            <person name="Relman D.A."/>
        </authorList>
    </citation>
    <scope>NUCLEOTIDE SEQUENCE [LARGE SCALE GENOMIC DNA]</scope>
    <source>
        <strain evidence="1">DOLZORAL124_49_17</strain>
    </source>
</reference>
<feature type="non-terminal residue" evidence="1">
    <location>
        <position position="401"/>
    </location>
</feature>